<feature type="region of interest" description="Disordered" evidence="1">
    <location>
        <begin position="190"/>
        <end position="234"/>
    </location>
</feature>
<evidence type="ECO:0000313" key="2">
    <source>
        <dbReference type="EMBL" id="KAK3323225.1"/>
    </source>
</evidence>
<name>A0AAE0M8V9_9PEZI</name>
<dbReference type="Proteomes" id="UP001286456">
    <property type="component" value="Unassembled WGS sequence"/>
</dbReference>
<proteinExistence type="predicted"/>
<protein>
    <submittedName>
        <fullName evidence="2">Uncharacterized protein</fullName>
    </submittedName>
</protein>
<comment type="caution">
    <text evidence="2">The sequence shown here is derived from an EMBL/GenBank/DDBJ whole genome shotgun (WGS) entry which is preliminary data.</text>
</comment>
<evidence type="ECO:0000313" key="3">
    <source>
        <dbReference type="Proteomes" id="UP001286456"/>
    </source>
</evidence>
<feature type="compositionally biased region" description="Basic residues" evidence="1">
    <location>
        <begin position="120"/>
        <end position="136"/>
    </location>
</feature>
<feature type="compositionally biased region" description="Acidic residues" evidence="1">
    <location>
        <begin position="66"/>
        <end position="97"/>
    </location>
</feature>
<keyword evidence="3" id="KW-1185">Reference proteome</keyword>
<dbReference type="AlphaFoldDB" id="A0AAE0M8V9"/>
<evidence type="ECO:0000256" key="1">
    <source>
        <dbReference type="SAM" id="MobiDB-lite"/>
    </source>
</evidence>
<feature type="compositionally biased region" description="Basic and acidic residues" evidence="1">
    <location>
        <begin position="198"/>
        <end position="218"/>
    </location>
</feature>
<feature type="region of interest" description="Disordered" evidence="1">
    <location>
        <begin position="1"/>
        <end position="164"/>
    </location>
</feature>
<sequence>MADFYDDFPRLSLQEDDEEDGEEEVEYLYASTSAAGGKRKRSDDPDDSYELDAYKPIAKHLRWEDKEYDPDEPDLVVKEEDIEDFSDEYAEYDDEDNNPAPAPAPARRRTATRTPARPHAAPKKKAAPKPRAKKSGFAKANALTATSIAKNKKRMAEAAELAESVTDAALASGAPETIAKRAGAAILADARKKTRKSRQTDNAKAEKLREEAREERKENKRKREHQALLRGMPAFRRREAENQLRQADWAWHNNCV</sequence>
<organism evidence="2 3">
    <name type="scientific">Cercophora scortea</name>
    <dbReference type="NCBI Taxonomy" id="314031"/>
    <lineage>
        <taxon>Eukaryota</taxon>
        <taxon>Fungi</taxon>
        <taxon>Dikarya</taxon>
        <taxon>Ascomycota</taxon>
        <taxon>Pezizomycotina</taxon>
        <taxon>Sordariomycetes</taxon>
        <taxon>Sordariomycetidae</taxon>
        <taxon>Sordariales</taxon>
        <taxon>Lasiosphaeriaceae</taxon>
        <taxon>Cercophora</taxon>
    </lineage>
</organism>
<accession>A0AAE0M8V9</accession>
<dbReference type="EMBL" id="JAUEPO010000004">
    <property type="protein sequence ID" value="KAK3323225.1"/>
    <property type="molecule type" value="Genomic_DNA"/>
</dbReference>
<reference evidence="2" key="1">
    <citation type="journal article" date="2023" name="Mol. Phylogenet. Evol.">
        <title>Genome-scale phylogeny and comparative genomics of the fungal order Sordariales.</title>
        <authorList>
            <person name="Hensen N."/>
            <person name="Bonometti L."/>
            <person name="Westerberg I."/>
            <person name="Brannstrom I.O."/>
            <person name="Guillou S."/>
            <person name="Cros-Aarteil S."/>
            <person name="Calhoun S."/>
            <person name="Haridas S."/>
            <person name="Kuo A."/>
            <person name="Mondo S."/>
            <person name="Pangilinan J."/>
            <person name="Riley R."/>
            <person name="LaButti K."/>
            <person name="Andreopoulos B."/>
            <person name="Lipzen A."/>
            <person name="Chen C."/>
            <person name="Yan M."/>
            <person name="Daum C."/>
            <person name="Ng V."/>
            <person name="Clum A."/>
            <person name="Steindorff A."/>
            <person name="Ohm R.A."/>
            <person name="Martin F."/>
            <person name="Silar P."/>
            <person name="Natvig D.O."/>
            <person name="Lalanne C."/>
            <person name="Gautier V."/>
            <person name="Ament-Velasquez S.L."/>
            <person name="Kruys A."/>
            <person name="Hutchinson M.I."/>
            <person name="Powell A.J."/>
            <person name="Barry K."/>
            <person name="Miller A.N."/>
            <person name="Grigoriev I.V."/>
            <person name="Debuchy R."/>
            <person name="Gladieux P."/>
            <person name="Hiltunen Thoren M."/>
            <person name="Johannesson H."/>
        </authorList>
    </citation>
    <scope>NUCLEOTIDE SEQUENCE</scope>
    <source>
        <strain evidence="2">SMH4131-1</strain>
    </source>
</reference>
<feature type="compositionally biased region" description="Acidic residues" evidence="1">
    <location>
        <begin position="14"/>
        <end position="26"/>
    </location>
</feature>
<gene>
    <name evidence="2" type="ORF">B0T19DRAFT_442721</name>
</gene>
<reference evidence="2" key="2">
    <citation type="submission" date="2023-06" db="EMBL/GenBank/DDBJ databases">
        <authorList>
            <consortium name="Lawrence Berkeley National Laboratory"/>
            <person name="Haridas S."/>
            <person name="Hensen N."/>
            <person name="Bonometti L."/>
            <person name="Westerberg I."/>
            <person name="Brannstrom I.O."/>
            <person name="Guillou S."/>
            <person name="Cros-Aarteil S."/>
            <person name="Calhoun S."/>
            <person name="Kuo A."/>
            <person name="Mondo S."/>
            <person name="Pangilinan J."/>
            <person name="Riley R."/>
            <person name="Labutti K."/>
            <person name="Andreopoulos B."/>
            <person name="Lipzen A."/>
            <person name="Chen C."/>
            <person name="Yanf M."/>
            <person name="Daum C."/>
            <person name="Ng V."/>
            <person name="Clum A."/>
            <person name="Steindorff A."/>
            <person name="Ohm R."/>
            <person name="Martin F."/>
            <person name="Silar P."/>
            <person name="Natvig D."/>
            <person name="Lalanne C."/>
            <person name="Gautier V."/>
            <person name="Ament-Velasquez S.L."/>
            <person name="Kruys A."/>
            <person name="Hutchinson M.I."/>
            <person name="Powell A.J."/>
            <person name="Barry K."/>
            <person name="Miller A.N."/>
            <person name="Grigoriev I.V."/>
            <person name="Debuchy R."/>
            <person name="Gladieux P."/>
            <person name="Thoren M.H."/>
            <person name="Johannesson H."/>
        </authorList>
    </citation>
    <scope>NUCLEOTIDE SEQUENCE</scope>
    <source>
        <strain evidence="2">SMH4131-1</strain>
    </source>
</reference>